<sequence length="46" mass="5555">MEAKPMKDRIQMFDAQRNQWVKYDTRTGAAMQVKRNGKPFRRIRKA</sequence>
<accession>A0A174SEL3</accession>
<dbReference type="Proteomes" id="UP000095746">
    <property type="component" value="Unassembled WGS sequence"/>
</dbReference>
<dbReference type="EMBL" id="CYZT01000583">
    <property type="protein sequence ID" value="CUP95036.1"/>
    <property type="molecule type" value="Genomic_DNA"/>
</dbReference>
<evidence type="ECO:0000313" key="2">
    <source>
        <dbReference type="Proteomes" id="UP000095746"/>
    </source>
</evidence>
<dbReference type="AlphaFoldDB" id="A0A174SEL3"/>
<reference evidence="1 2" key="1">
    <citation type="submission" date="2015-09" db="EMBL/GenBank/DDBJ databases">
        <authorList>
            <consortium name="Pathogen Informatics"/>
        </authorList>
    </citation>
    <scope>NUCLEOTIDE SEQUENCE [LARGE SCALE GENOMIC DNA]</scope>
    <source>
        <strain evidence="1 2">2789STDY5608854</strain>
    </source>
</reference>
<evidence type="ECO:0000313" key="1">
    <source>
        <dbReference type="EMBL" id="CUP95036.1"/>
    </source>
</evidence>
<dbReference type="RefSeq" id="WP_162861050.1">
    <property type="nucleotide sequence ID" value="NZ_CAAKOI010000224.1"/>
</dbReference>
<gene>
    <name evidence="1" type="ORF">ERS852411_03792</name>
</gene>
<name>A0A174SEL3_FLAPL</name>
<proteinExistence type="predicted"/>
<protein>
    <submittedName>
        <fullName evidence="1">Uncharacterized protein</fullName>
    </submittedName>
</protein>
<organism evidence="1 2">
    <name type="scientific">Flavonifractor plautii</name>
    <name type="common">Fusobacterium plautii</name>
    <dbReference type="NCBI Taxonomy" id="292800"/>
    <lineage>
        <taxon>Bacteria</taxon>
        <taxon>Bacillati</taxon>
        <taxon>Bacillota</taxon>
        <taxon>Clostridia</taxon>
        <taxon>Eubacteriales</taxon>
        <taxon>Oscillospiraceae</taxon>
        <taxon>Flavonifractor</taxon>
    </lineage>
</organism>